<evidence type="ECO:0000313" key="2">
    <source>
        <dbReference type="Proteomes" id="UP001595758"/>
    </source>
</evidence>
<evidence type="ECO:0000313" key="1">
    <source>
        <dbReference type="EMBL" id="MFC3908060.1"/>
    </source>
</evidence>
<protein>
    <submittedName>
        <fullName evidence="1">Uncharacterized protein</fullName>
    </submittedName>
</protein>
<dbReference type="Proteomes" id="UP001595758">
    <property type="component" value="Unassembled WGS sequence"/>
</dbReference>
<keyword evidence="2" id="KW-1185">Reference proteome</keyword>
<organism evidence="1 2">
    <name type="scientific">Legionella dresdenensis</name>
    <dbReference type="NCBI Taxonomy" id="450200"/>
    <lineage>
        <taxon>Bacteria</taxon>
        <taxon>Pseudomonadati</taxon>
        <taxon>Pseudomonadota</taxon>
        <taxon>Gammaproteobacteria</taxon>
        <taxon>Legionellales</taxon>
        <taxon>Legionellaceae</taxon>
        <taxon>Legionella</taxon>
    </lineage>
</organism>
<dbReference type="EMBL" id="JBHSAB010000002">
    <property type="protein sequence ID" value="MFC3908060.1"/>
    <property type="molecule type" value="Genomic_DNA"/>
</dbReference>
<reference evidence="2" key="1">
    <citation type="journal article" date="2019" name="Int. J. Syst. Evol. Microbiol.">
        <title>The Global Catalogue of Microorganisms (GCM) 10K type strain sequencing project: providing services to taxonomists for standard genome sequencing and annotation.</title>
        <authorList>
            <consortium name="The Broad Institute Genomics Platform"/>
            <consortium name="The Broad Institute Genome Sequencing Center for Infectious Disease"/>
            <person name="Wu L."/>
            <person name="Ma J."/>
        </authorList>
    </citation>
    <scope>NUCLEOTIDE SEQUENCE [LARGE SCALE GENOMIC DNA]</scope>
    <source>
        <strain evidence="2">CCUG 59858</strain>
    </source>
</reference>
<proteinExistence type="predicted"/>
<gene>
    <name evidence="1" type="ORF">ACFORL_03065</name>
</gene>
<comment type="caution">
    <text evidence="1">The sequence shown here is derived from an EMBL/GenBank/DDBJ whole genome shotgun (WGS) entry which is preliminary data.</text>
</comment>
<accession>A0ABV8CDE5</accession>
<dbReference type="RefSeq" id="WP_382340996.1">
    <property type="nucleotide sequence ID" value="NZ_JBHSAB010000002.1"/>
</dbReference>
<name>A0ABV8CDE5_9GAMM</name>
<sequence length="456" mass="53118">MPGESEIDNSSSVLFQIPPETYVDHMPLDLETIQKLTLTSKGFSFFRRNQAHSLGEVYALMNCFVTGDYDRAELIVKEIPDVIFKSVNYLFSISINLANNVKEDDKSSNDKIRPYPCHYTSCQYTSPLKYAVETNNARMQAIFLKYFQNSPERKEIFENCKKNYQTLDIYLLLERVANADYAEAEKLAKLNPDLMFQHVPYDRNSHQTIASLPEEVNVEPVYSPTSPEYISPLKLAFKNYDSYMWAMFLELVKDHPDQLELFKQQKEEQKEHYNIEPLLKAYDNYLSTYNKYKAKYHAGTEIEKTEISNMFIFLFNKVGEEQKKMPRHMLLEIFRPSLPTRSLPPADSPIIFSPVFVWDKEHDFSINKDNRPPLQYIGYLEDEECYADVESYLYSLGKETTIVRGDHVLGARICVWAGSLVKMDRDNFSRLYNTRVQELIDQLSCALEKNMSSLSL</sequence>